<dbReference type="GO" id="GO:0000967">
    <property type="term" value="P:rRNA 5'-end processing"/>
    <property type="evidence" value="ECO:0007669"/>
    <property type="project" value="UniProtKB-UniRule"/>
</dbReference>
<gene>
    <name evidence="7" type="ORF">DRP44_01510</name>
</gene>
<dbReference type="InterPro" id="IPR012337">
    <property type="entry name" value="RNaseH-like_sf"/>
</dbReference>
<comment type="similarity">
    <text evidence="5">Belongs to the YqgF HJR family.</text>
</comment>
<dbReference type="GO" id="GO:0016788">
    <property type="term" value="F:hydrolase activity, acting on ester bonds"/>
    <property type="evidence" value="ECO:0007669"/>
    <property type="project" value="UniProtKB-UniRule"/>
</dbReference>
<reference evidence="7 8" key="1">
    <citation type="submission" date="2018-06" db="EMBL/GenBank/DDBJ databases">
        <title>Extensive metabolic versatility and redundancy in microbially diverse, dynamic hydrothermal sediments.</title>
        <authorList>
            <person name="Dombrowski N."/>
            <person name="Teske A."/>
            <person name="Baker B.J."/>
        </authorList>
    </citation>
    <scope>NUCLEOTIDE SEQUENCE [LARGE SCALE GENOMIC DNA]</scope>
    <source>
        <strain evidence="7">B35_G9</strain>
    </source>
</reference>
<accession>A0A660SAX5</accession>
<evidence type="ECO:0000256" key="5">
    <source>
        <dbReference type="HAMAP-Rule" id="MF_00651"/>
    </source>
</evidence>
<organism evidence="7 8">
    <name type="scientific">candidate division TA06 bacterium</name>
    <dbReference type="NCBI Taxonomy" id="2250710"/>
    <lineage>
        <taxon>Bacteria</taxon>
        <taxon>Bacteria division TA06</taxon>
    </lineage>
</organism>
<dbReference type="PANTHER" id="PTHR33317:SF4">
    <property type="entry name" value="POLYNUCLEOTIDYL TRANSFERASE, RIBONUCLEASE H-LIKE SUPERFAMILY PROTEIN"/>
    <property type="match status" value="1"/>
</dbReference>
<dbReference type="HAMAP" id="MF_00651">
    <property type="entry name" value="Nuclease_YqgF"/>
    <property type="match status" value="1"/>
</dbReference>
<dbReference type="Pfam" id="PF03652">
    <property type="entry name" value="RuvX"/>
    <property type="match status" value="1"/>
</dbReference>
<dbReference type="InterPro" id="IPR006641">
    <property type="entry name" value="YqgF/RNaseH-like_dom"/>
</dbReference>
<evidence type="ECO:0000313" key="7">
    <source>
        <dbReference type="EMBL" id="RKX67762.1"/>
    </source>
</evidence>
<dbReference type="SMART" id="SM00732">
    <property type="entry name" value="YqgFc"/>
    <property type="match status" value="1"/>
</dbReference>
<dbReference type="GO" id="GO:0004518">
    <property type="term" value="F:nuclease activity"/>
    <property type="evidence" value="ECO:0007669"/>
    <property type="project" value="UniProtKB-KW"/>
</dbReference>
<dbReference type="Proteomes" id="UP000282321">
    <property type="component" value="Unassembled WGS sequence"/>
</dbReference>
<dbReference type="NCBIfam" id="TIGR00250">
    <property type="entry name" value="RNAse_H_YqgF"/>
    <property type="match status" value="1"/>
</dbReference>
<dbReference type="EMBL" id="QNBC01000011">
    <property type="protein sequence ID" value="RKX67762.1"/>
    <property type="molecule type" value="Genomic_DNA"/>
</dbReference>
<feature type="domain" description="YqgF/RNase H-like" evidence="6">
    <location>
        <begin position="1"/>
        <end position="95"/>
    </location>
</feature>
<evidence type="ECO:0000256" key="4">
    <source>
        <dbReference type="ARBA" id="ARBA00022801"/>
    </source>
</evidence>
<evidence type="ECO:0000313" key="8">
    <source>
        <dbReference type="Proteomes" id="UP000282321"/>
    </source>
</evidence>
<evidence type="ECO:0000256" key="2">
    <source>
        <dbReference type="ARBA" id="ARBA00022517"/>
    </source>
</evidence>
<dbReference type="Gene3D" id="3.30.420.140">
    <property type="entry name" value="YqgF/RNase H-like domain"/>
    <property type="match status" value="1"/>
</dbReference>
<comment type="function">
    <text evidence="5">Could be a nuclease involved in processing of the 5'-end of pre-16S rRNA.</text>
</comment>
<comment type="caution">
    <text evidence="7">The sequence shown here is derived from an EMBL/GenBank/DDBJ whole genome shotgun (WGS) entry which is preliminary data.</text>
</comment>
<keyword evidence="4 5" id="KW-0378">Hydrolase</keyword>
<dbReference type="PANTHER" id="PTHR33317">
    <property type="entry name" value="POLYNUCLEOTIDYL TRANSFERASE, RIBONUCLEASE H-LIKE SUPERFAMILY PROTEIN"/>
    <property type="match status" value="1"/>
</dbReference>
<dbReference type="AlphaFoldDB" id="A0A660SAX5"/>
<dbReference type="InterPro" id="IPR005227">
    <property type="entry name" value="YqgF"/>
</dbReference>
<proteinExistence type="inferred from homology"/>
<evidence type="ECO:0000256" key="1">
    <source>
        <dbReference type="ARBA" id="ARBA00022490"/>
    </source>
</evidence>
<keyword evidence="3 5" id="KW-0540">Nuclease</keyword>
<name>A0A660SAX5_UNCT6</name>
<evidence type="ECO:0000256" key="3">
    <source>
        <dbReference type="ARBA" id="ARBA00022722"/>
    </source>
</evidence>
<evidence type="ECO:0000259" key="6">
    <source>
        <dbReference type="SMART" id="SM00732"/>
    </source>
</evidence>
<dbReference type="CDD" id="cd16964">
    <property type="entry name" value="YqgF"/>
    <property type="match status" value="1"/>
</dbReference>
<keyword evidence="1 5" id="KW-0963">Cytoplasm</keyword>
<dbReference type="GO" id="GO:0005829">
    <property type="term" value="C:cytosol"/>
    <property type="evidence" value="ECO:0007669"/>
    <property type="project" value="TreeGrafter"/>
</dbReference>
<protein>
    <recommendedName>
        <fullName evidence="5">Putative pre-16S rRNA nuclease</fullName>
        <ecNumber evidence="5">3.1.-.-</ecNumber>
    </recommendedName>
</protein>
<dbReference type="SUPFAM" id="SSF53098">
    <property type="entry name" value="Ribonuclease H-like"/>
    <property type="match status" value="1"/>
</dbReference>
<dbReference type="EC" id="3.1.-.-" evidence="5"/>
<sequence>MAVDEGRKRVGIALTDESGQIAFPYKTVDKISALQTIISIIKEKHVKSIVIGLPFNVDGSKGFRYNETIQFAKALKKRSNLPIIGVDERYSTEEAKELMNEYPGKRVYDIDAIEAFIILKRFLNNEKTYSI</sequence>
<dbReference type="InterPro" id="IPR037027">
    <property type="entry name" value="YqgF/RNaseH-like_dom_sf"/>
</dbReference>
<keyword evidence="2 5" id="KW-0690">Ribosome biogenesis</keyword>
<comment type="subcellular location">
    <subcellularLocation>
        <location evidence="5">Cytoplasm</location>
    </subcellularLocation>
</comment>